<keyword evidence="8" id="KW-0675">Receptor</keyword>
<name>A0A4S1WMZ2_9SPHN</name>
<organism evidence="8 9">
    <name type="scientific">Sphingomonas naasensis</name>
    <dbReference type="NCBI Taxonomy" id="1344951"/>
    <lineage>
        <taxon>Bacteria</taxon>
        <taxon>Pseudomonadati</taxon>
        <taxon>Pseudomonadota</taxon>
        <taxon>Alphaproteobacteria</taxon>
        <taxon>Sphingomonadales</taxon>
        <taxon>Sphingomonadaceae</taxon>
        <taxon>Sphingomonas</taxon>
    </lineage>
</organism>
<sequence>MTDFHSTRRFRALQGGVSLCALIALGAASAAQAQTSGATAQAQVADDPAAQEPVEDVVVVGVRAALSTSQNIKRNADTFVDSITATDIGAFPDKSAAEALARVPGITVNRLQSADDSTHPSGEPTGVLIRGLTQVRTEFNGRDSFSADSARGLQFNDVSPELLAGVDAYKNQTAEMIEGGIAGTVNLRTRVPFDQNGLLVTGNFRMNYGDRSGRWTPEFSALISNTFETPIGRFGLLASYAQSHVVTRTESVIMDKIDTYCSAGFGTPAAGNVTSDGSIGCTANPFGGNGFVYAPDGVRFSEVDYDRKRRGIALAAQYENNEGTVHATLQYVDSHYRNGWFERASHAKLDGNYFGTPAFNPRTGTALGPADGSGALVFGSNGMLQSGVLTQGHGSFSGTWESTQAAINAGSAVPGLPFVNNCAAPSVCTTLRDGLYLENEARNFAHREGTRDYSANFKWDVSDRVHVNLDAQYIDASTYNNDILVASGSMANFQYSTNKDGTPQIAYLPGSNVNYATGGLANAHNYWIPFIQGHVEDNDANALALRGDLEYEFGGDGWFDSIKGGVRYADRKQNVRYSTFNWTPIAQPWYCNGPGFNADNTTGGAYPTNTGNCGGNAGHPNFSGYGAGIWESYDMGGLYDGKVFPNGPLVFLNRDTLKDFNHLLTSLSGATTHSPILPGYTAICDRAEATVDDCFTPGEMLKVREQTEAAYLMLRFGGDDKMIGGVSVVGNVGVRVVKTRETSEGSIAFPNADVFANLQPCGTPLSGNNIVNPACYLTPAIRAFANGAAQANTYKASSTEWLPSFNVRFGLDDRSYIRFAYSRAMSRPDIGFLRNSVAINGPIYATTPDSPYIVYNSPTAAHTAANVTGYNFVFQANAGNAALKPITADQFDLSFEHYMGKSSSLTLTGFYKKLNGSITFGQFGATSFLNNGSTQTVQILGPANAKDGGELLGFEGAVQTFFDFLPGLLSGFGTQLNYTYVHQSGINNSNLLNASSSANLGAVGAGQPALGGTGSVLDSHQLAGISKHTFNAVALYEKGPVGFRLAYNWRSRYLTQNLDCCIGLPVFQKAAGYLDGSLRLSVNRYLEFSVDASNLLNTTSVYQQQIFGDSPATPGARPVYRDSAWSRVDRRFQFGVRAKF</sequence>
<gene>
    <name evidence="8" type="ORF">E5A74_07765</name>
</gene>
<accession>A0A4S1WMZ2</accession>
<dbReference type="InterPro" id="IPR036942">
    <property type="entry name" value="Beta-barrel_TonB_sf"/>
</dbReference>
<dbReference type="AlphaFoldDB" id="A0A4S1WMZ2"/>
<evidence type="ECO:0000259" key="6">
    <source>
        <dbReference type="Pfam" id="PF00593"/>
    </source>
</evidence>
<comment type="caution">
    <text evidence="8">The sequence shown here is derived from an EMBL/GenBank/DDBJ whole genome shotgun (WGS) entry which is preliminary data.</text>
</comment>
<keyword evidence="4" id="KW-0798">TonB box</keyword>
<dbReference type="Proteomes" id="UP000309848">
    <property type="component" value="Unassembled WGS sequence"/>
</dbReference>
<dbReference type="Gene3D" id="2.170.130.10">
    <property type="entry name" value="TonB-dependent receptor, plug domain"/>
    <property type="match status" value="1"/>
</dbReference>
<dbReference type="InterPro" id="IPR037066">
    <property type="entry name" value="Plug_dom_sf"/>
</dbReference>
<keyword evidence="3" id="KW-0998">Cell outer membrane</keyword>
<feature type="domain" description="TonB-dependent receptor-like beta-barrel" evidence="6">
    <location>
        <begin position="506"/>
        <end position="1095"/>
    </location>
</feature>
<evidence type="ECO:0000256" key="5">
    <source>
        <dbReference type="SAM" id="SignalP"/>
    </source>
</evidence>
<evidence type="ECO:0000313" key="8">
    <source>
        <dbReference type="EMBL" id="TGX44651.1"/>
    </source>
</evidence>
<comment type="similarity">
    <text evidence="4">Belongs to the TonB-dependent receptor family.</text>
</comment>
<feature type="chain" id="PRO_5020636040" evidence="5">
    <location>
        <begin position="34"/>
        <end position="1140"/>
    </location>
</feature>
<evidence type="ECO:0000256" key="2">
    <source>
        <dbReference type="ARBA" id="ARBA00023136"/>
    </source>
</evidence>
<dbReference type="RefSeq" id="WP_135983664.1">
    <property type="nucleotide sequence ID" value="NZ_JAASQM010000002.1"/>
</dbReference>
<dbReference type="Pfam" id="PF00593">
    <property type="entry name" value="TonB_dep_Rec_b-barrel"/>
    <property type="match status" value="1"/>
</dbReference>
<evidence type="ECO:0000256" key="1">
    <source>
        <dbReference type="ARBA" id="ARBA00004442"/>
    </source>
</evidence>
<evidence type="ECO:0000256" key="4">
    <source>
        <dbReference type="RuleBase" id="RU003357"/>
    </source>
</evidence>
<feature type="signal peptide" evidence="5">
    <location>
        <begin position="1"/>
        <end position="33"/>
    </location>
</feature>
<dbReference type="EMBL" id="SRXU01000002">
    <property type="protein sequence ID" value="TGX44651.1"/>
    <property type="molecule type" value="Genomic_DNA"/>
</dbReference>
<feature type="domain" description="TonB-dependent receptor plug" evidence="7">
    <location>
        <begin position="74"/>
        <end position="184"/>
    </location>
</feature>
<dbReference type="GO" id="GO:0009279">
    <property type="term" value="C:cell outer membrane"/>
    <property type="evidence" value="ECO:0007669"/>
    <property type="project" value="UniProtKB-SubCell"/>
</dbReference>
<keyword evidence="5" id="KW-0732">Signal</keyword>
<protein>
    <submittedName>
        <fullName evidence="8">TonB-dependent receptor</fullName>
    </submittedName>
</protein>
<keyword evidence="2 4" id="KW-0472">Membrane</keyword>
<dbReference type="PANTHER" id="PTHR40980">
    <property type="entry name" value="PLUG DOMAIN-CONTAINING PROTEIN"/>
    <property type="match status" value="1"/>
</dbReference>
<dbReference type="Pfam" id="PF07715">
    <property type="entry name" value="Plug"/>
    <property type="match status" value="1"/>
</dbReference>
<dbReference type="SUPFAM" id="SSF56935">
    <property type="entry name" value="Porins"/>
    <property type="match status" value="1"/>
</dbReference>
<dbReference type="InterPro" id="IPR010104">
    <property type="entry name" value="TonB_rcpt_bac"/>
</dbReference>
<dbReference type="Gene3D" id="2.40.170.20">
    <property type="entry name" value="TonB-dependent receptor, beta-barrel domain"/>
    <property type="match status" value="1"/>
</dbReference>
<evidence type="ECO:0000313" key="9">
    <source>
        <dbReference type="Proteomes" id="UP000309848"/>
    </source>
</evidence>
<dbReference type="OrthoDB" id="5476657at2"/>
<reference evidence="8 9" key="1">
    <citation type="submission" date="2019-04" db="EMBL/GenBank/DDBJ databases">
        <title>Sphingomonas psychrotolerans sp. nov., isolated from soil in the Tianshan Mountains, Xinjiang, China.</title>
        <authorList>
            <person name="Luo Y."/>
            <person name="Sheng H."/>
        </authorList>
    </citation>
    <scope>NUCLEOTIDE SEQUENCE [LARGE SCALE GENOMIC DNA]</scope>
    <source>
        <strain evidence="8 9">KIS18-15</strain>
    </source>
</reference>
<dbReference type="InterPro" id="IPR012910">
    <property type="entry name" value="Plug_dom"/>
</dbReference>
<proteinExistence type="inferred from homology"/>
<evidence type="ECO:0000259" key="7">
    <source>
        <dbReference type="Pfam" id="PF07715"/>
    </source>
</evidence>
<dbReference type="InterPro" id="IPR000531">
    <property type="entry name" value="Beta-barrel_TonB"/>
</dbReference>
<dbReference type="NCBIfam" id="TIGR01782">
    <property type="entry name" value="TonB-Xanth-Caul"/>
    <property type="match status" value="1"/>
</dbReference>
<comment type="subcellular location">
    <subcellularLocation>
        <location evidence="1 4">Cell outer membrane</location>
    </subcellularLocation>
</comment>
<dbReference type="PANTHER" id="PTHR40980:SF3">
    <property type="entry name" value="TONB-DEPENDENT RECEPTOR-LIKE BETA-BARREL DOMAIN-CONTAINING PROTEIN"/>
    <property type="match status" value="1"/>
</dbReference>
<evidence type="ECO:0000256" key="3">
    <source>
        <dbReference type="ARBA" id="ARBA00023237"/>
    </source>
</evidence>
<keyword evidence="9" id="KW-1185">Reference proteome</keyword>